<evidence type="ECO:0000256" key="6">
    <source>
        <dbReference type="ARBA" id="ARBA00023239"/>
    </source>
</evidence>
<evidence type="ECO:0000256" key="4">
    <source>
        <dbReference type="ARBA" id="ARBA00023004"/>
    </source>
</evidence>
<gene>
    <name evidence="8" type="ORF">GGR21_001044</name>
</gene>
<dbReference type="AlphaFoldDB" id="A0A840CQE0"/>
<keyword evidence="9" id="KW-1185">Reference proteome</keyword>
<evidence type="ECO:0000259" key="7">
    <source>
        <dbReference type="Pfam" id="PF05681"/>
    </source>
</evidence>
<sequence length="281" mass="30329">MTRTVYAKDITQLVEKLCIEANCHLTEDIYQCLGECRKKEKSPLGKDILNTLIENADIARTGNDPICQDTGMTVVFVTMGQDVHIEGGYIEDAINQGVRQGYEKGYLRKSVVSDPLGRVNTKDNTPAIIHYEIIPGDEFHMTVAPKGFGSENMSQLKMLKPSQGLQGIKDFVINTISEAGANPCPPIIVGIGIGGTMERCAYLSKKALLRPVNERNSNPELAKLEEELLELVNKLGIGPAGFGGTTTALSVNILTSATHIAGLPVSVNIGCHATRHAEGNL</sequence>
<keyword evidence="5" id="KW-0411">Iron-sulfur</keyword>
<reference evidence="8 9" key="1">
    <citation type="submission" date="2020-08" db="EMBL/GenBank/DDBJ databases">
        <title>Genomic Encyclopedia of Type Strains, Phase IV (KMG-IV): sequencing the most valuable type-strain genomes for metagenomic binning, comparative biology and taxonomic classification.</title>
        <authorList>
            <person name="Goeker M."/>
        </authorList>
    </citation>
    <scope>NUCLEOTIDE SEQUENCE [LARGE SCALE GENOMIC DNA]</scope>
    <source>
        <strain evidence="8 9">DSM 104969</strain>
    </source>
</reference>
<keyword evidence="2" id="KW-0004">4Fe-4S</keyword>
<dbReference type="Pfam" id="PF05681">
    <property type="entry name" value="Fumerase"/>
    <property type="match status" value="1"/>
</dbReference>
<proteinExistence type="inferred from homology"/>
<keyword evidence="6 8" id="KW-0456">Lyase</keyword>
<dbReference type="EC" id="4.2.1.2" evidence="8"/>
<evidence type="ECO:0000313" key="9">
    <source>
        <dbReference type="Proteomes" id="UP000555103"/>
    </source>
</evidence>
<keyword evidence="3" id="KW-0479">Metal-binding</keyword>
<evidence type="ECO:0000256" key="5">
    <source>
        <dbReference type="ARBA" id="ARBA00023014"/>
    </source>
</evidence>
<dbReference type="RefSeq" id="WP_183306099.1">
    <property type="nucleotide sequence ID" value="NZ_JACIEP010000003.1"/>
</dbReference>
<dbReference type="PANTHER" id="PTHR30389">
    <property type="entry name" value="FUMARATE HYDRATASE-RELATED"/>
    <property type="match status" value="1"/>
</dbReference>
<feature type="domain" description="Fe-S hydro-lyase tartrate dehydratase alpha-type catalytic" evidence="7">
    <location>
        <begin position="12"/>
        <end position="278"/>
    </location>
</feature>
<dbReference type="InterPro" id="IPR004646">
    <property type="entry name" value="Fe-S_hydro-lyase_TtdA-typ_cat"/>
</dbReference>
<evidence type="ECO:0000256" key="2">
    <source>
        <dbReference type="ARBA" id="ARBA00022485"/>
    </source>
</evidence>
<dbReference type="NCBIfam" id="NF004885">
    <property type="entry name" value="PRK06246.1"/>
    <property type="match status" value="1"/>
</dbReference>
<dbReference type="Proteomes" id="UP000555103">
    <property type="component" value="Unassembled WGS sequence"/>
</dbReference>
<accession>A0A840CQE0</accession>
<dbReference type="InterPro" id="IPR051208">
    <property type="entry name" value="Class-I_Fumarase/Tartrate_DH"/>
</dbReference>
<keyword evidence="4" id="KW-0408">Iron</keyword>
<name>A0A840CQE0_9BACT</name>
<comment type="similarity">
    <text evidence="1">Belongs to the class-I fumarase family.</text>
</comment>
<dbReference type="EMBL" id="JACIEP010000003">
    <property type="protein sequence ID" value="MBB4035155.1"/>
    <property type="molecule type" value="Genomic_DNA"/>
</dbReference>
<dbReference type="GO" id="GO:0046872">
    <property type="term" value="F:metal ion binding"/>
    <property type="evidence" value="ECO:0007669"/>
    <property type="project" value="UniProtKB-KW"/>
</dbReference>
<dbReference type="PANTHER" id="PTHR30389:SF17">
    <property type="entry name" value="L(+)-TARTRATE DEHYDRATASE SUBUNIT ALPHA-RELATED"/>
    <property type="match status" value="1"/>
</dbReference>
<evidence type="ECO:0000313" key="8">
    <source>
        <dbReference type="EMBL" id="MBB4035155.1"/>
    </source>
</evidence>
<evidence type="ECO:0000256" key="1">
    <source>
        <dbReference type="ARBA" id="ARBA00008876"/>
    </source>
</evidence>
<dbReference type="GO" id="GO:0004333">
    <property type="term" value="F:fumarate hydratase activity"/>
    <property type="evidence" value="ECO:0007669"/>
    <property type="project" value="UniProtKB-EC"/>
</dbReference>
<evidence type="ECO:0000256" key="3">
    <source>
        <dbReference type="ARBA" id="ARBA00022723"/>
    </source>
</evidence>
<dbReference type="NCBIfam" id="TIGR00722">
    <property type="entry name" value="ttdA_fumA_fumB"/>
    <property type="match status" value="1"/>
</dbReference>
<dbReference type="GO" id="GO:0051539">
    <property type="term" value="F:4 iron, 4 sulfur cluster binding"/>
    <property type="evidence" value="ECO:0007669"/>
    <property type="project" value="UniProtKB-KW"/>
</dbReference>
<protein>
    <submittedName>
        <fullName evidence="8">Fumarate hydratase subunit alpha</fullName>
        <ecNumber evidence="8">4.2.1.2</ecNumber>
    </submittedName>
</protein>
<organism evidence="8 9">
    <name type="scientific">Dysgonomonas hofstadii</name>
    <dbReference type="NCBI Taxonomy" id="637886"/>
    <lineage>
        <taxon>Bacteria</taxon>
        <taxon>Pseudomonadati</taxon>
        <taxon>Bacteroidota</taxon>
        <taxon>Bacteroidia</taxon>
        <taxon>Bacteroidales</taxon>
        <taxon>Dysgonomonadaceae</taxon>
        <taxon>Dysgonomonas</taxon>
    </lineage>
</organism>
<comment type="caution">
    <text evidence="8">The sequence shown here is derived from an EMBL/GenBank/DDBJ whole genome shotgun (WGS) entry which is preliminary data.</text>
</comment>